<feature type="non-terminal residue" evidence="1">
    <location>
        <position position="251"/>
    </location>
</feature>
<sequence>APITIDYQPNCPVASITSPATGAHIQGVIQVTGSAEAGFLGFGNYVLSCHMGSDPYVVSGWTDLVNSTTPVVDGVLCDAWDVSGLAPGAYVLRLHVTDGQYILEATSHVVVYVDNDSTPPAPPASLSIEGGVMPAVVTEGNTVHVTGAAEADTLVYRAVVVDSETGSVLQDVTNHVALHWNGSIRGAFTLTNSMGANLIALEMQVRDAAGNVSLPARSNALVADNAGPAVTIAFPPDGATLSNDTIVVSGA</sequence>
<organism evidence="1">
    <name type="scientific">marine sediment metagenome</name>
    <dbReference type="NCBI Taxonomy" id="412755"/>
    <lineage>
        <taxon>unclassified sequences</taxon>
        <taxon>metagenomes</taxon>
        <taxon>ecological metagenomes</taxon>
    </lineage>
</organism>
<protein>
    <recommendedName>
        <fullName evidence="2">Bacterial Ig-like domain-containing protein</fullName>
    </recommendedName>
</protein>
<proteinExistence type="predicted"/>
<reference evidence="1" key="1">
    <citation type="journal article" date="2014" name="Front. Microbiol.">
        <title>High frequency of phylogenetically diverse reductive dehalogenase-homologous genes in deep subseafloor sedimentary metagenomes.</title>
        <authorList>
            <person name="Kawai M."/>
            <person name="Futagami T."/>
            <person name="Toyoda A."/>
            <person name="Takaki Y."/>
            <person name="Nishi S."/>
            <person name="Hori S."/>
            <person name="Arai W."/>
            <person name="Tsubouchi T."/>
            <person name="Morono Y."/>
            <person name="Uchiyama I."/>
            <person name="Ito T."/>
            <person name="Fujiyama A."/>
            <person name="Inagaki F."/>
            <person name="Takami H."/>
        </authorList>
    </citation>
    <scope>NUCLEOTIDE SEQUENCE</scope>
    <source>
        <strain evidence="1">Expedition CK06-06</strain>
    </source>
</reference>
<dbReference type="AlphaFoldDB" id="X0X3J5"/>
<name>X0X3J5_9ZZZZ</name>
<evidence type="ECO:0008006" key="2">
    <source>
        <dbReference type="Google" id="ProtNLM"/>
    </source>
</evidence>
<feature type="non-terminal residue" evidence="1">
    <location>
        <position position="1"/>
    </location>
</feature>
<evidence type="ECO:0000313" key="1">
    <source>
        <dbReference type="EMBL" id="GAG29952.1"/>
    </source>
</evidence>
<gene>
    <name evidence="1" type="ORF">S01H1_64517</name>
</gene>
<accession>X0X3J5</accession>
<comment type="caution">
    <text evidence="1">The sequence shown here is derived from an EMBL/GenBank/DDBJ whole genome shotgun (WGS) entry which is preliminary data.</text>
</comment>
<dbReference type="EMBL" id="BARS01042533">
    <property type="protein sequence ID" value="GAG29952.1"/>
    <property type="molecule type" value="Genomic_DNA"/>
</dbReference>